<reference evidence="2 3" key="1">
    <citation type="journal article" date="2021" name="Elife">
        <title>Chloroplast acquisition without the gene transfer in kleptoplastic sea slugs, Plakobranchus ocellatus.</title>
        <authorList>
            <person name="Maeda T."/>
            <person name="Takahashi S."/>
            <person name="Yoshida T."/>
            <person name="Shimamura S."/>
            <person name="Takaki Y."/>
            <person name="Nagai Y."/>
            <person name="Toyoda A."/>
            <person name="Suzuki Y."/>
            <person name="Arimoto A."/>
            <person name="Ishii H."/>
            <person name="Satoh N."/>
            <person name="Nishiyama T."/>
            <person name="Hasebe M."/>
            <person name="Maruyama T."/>
            <person name="Minagawa J."/>
            <person name="Obokata J."/>
            <person name="Shigenobu S."/>
        </authorList>
    </citation>
    <scope>NUCLEOTIDE SEQUENCE [LARGE SCALE GENOMIC DNA]</scope>
</reference>
<comment type="caution">
    <text evidence="2">The sequence shown here is derived from an EMBL/GenBank/DDBJ whole genome shotgun (WGS) entry which is preliminary data.</text>
</comment>
<dbReference type="Proteomes" id="UP000735302">
    <property type="component" value="Unassembled WGS sequence"/>
</dbReference>
<feature type="region of interest" description="Disordered" evidence="1">
    <location>
        <begin position="39"/>
        <end position="59"/>
    </location>
</feature>
<evidence type="ECO:0000313" key="3">
    <source>
        <dbReference type="Proteomes" id="UP000735302"/>
    </source>
</evidence>
<evidence type="ECO:0000313" key="2">
    <source>
        <dbReference type="EMBL" id="GFN81188.1"/>
    </source>
</evidence>
<dbReference type="EMBL" id="BLXT01000911">
    <property type="protein sequence ID" value="GFN81188.1"/>
    <property type="molecule type" value="Genomic_DNA"/>
</dbReference>
<proteinExistence type="predicted"/>
<accession>A0AAV3YGN4</accession>
<feature type="compositionally biased region" description="Polar residues" evidence="1">
    <location>
        <begin position="44"/>
        <end position="59"/>
    </location>
</feature>
<gene>
    <name evidence="2" type="ORF">PoB_000769400</name>
</gene>
<name>A0AAV3YGN4_9GAST</name>
<keyword evidence="3" id="KW-1185">Reference proteome</keyword>
<dbReference type="AlphaFoldDB" id="A0AAV3YGN4"/>
<sequence length="81" mass="8610">MGNLVIVPETIGTQEHDIVEPGPSNVSNAWSEAITHPPVALGVTGTSHPDSAHKANSTKLHQTCQAKILENRSEPTQKTGF</sequence>
<protein>
    <submittedName>
        <fullName evidence="2">Uncharacterized protein</fullName>
    </submittedName>
</protein>
<organism evidence="2 3">
    <name type="scientific">Plakobranchus ocellatus</name>
    <dbReference type="NCBI Taxonomy" id="259542"/>
    <lineage>
        <taxon>Eukaryota</taxon>
        <taxon>Metazoa</taxon>
        <taxon>Spiralia</taxon>
        <taxon>Lophotrochozoa</taxon>
        <taxon>Mollusca</taxon>
        <taxon>Gastropoda</taxon>
        <taxon>Heterobranchia</taxon>
        <taxon>Euthyneura</taxon>
        <taxon>Panpulmonata</taxon>
        <taxon>Sacoglossa</taxon>
        <taxon>Placobranchoidea</taxon>
        <taxon>Plakobranchidae</taxon>
        <taxon>Plakobranchus</taxon>
    </lineage>
</organism>
<evidence type="ECO:0000256" key="1">
    <source>
        <dbReference type="SAM" id="MobiDB-lite"/>
    </source>
</evidence>